<accession>A0ABV3PAC7</accession>
<comment type="caution">
    <text evidence="1">The sequence shown here is derived from an EMBL/GenBank/DDBJ whole genome shotgun (WGS) entry which is preliminary data.</text>
</comment>
<dbReference type="RefSeq" id="WP_367639736.1">
    <property type="nucleotide sequence ID" value="NZ_JBFNQN010000012.1"/>
</dbReference>
<reference evidence="1 2" key="1">
    <citation type="submission" date="2024-07" db="EMBL/GenBank/DDBJ databases">
        <authorList>
            <person name="Thanompreechachai J."/>
            <person name="Duangmal K."/>
        </authorList>
    </citation>
    <scope>NUCLEOTIDE SEQUENCE [LARGE SCALE GENOMIC DNA]</scope>
    <source>
        <strain evidence="1 2">KCTC 19886</strain>
    </source>
</reference>
<evidence type="ECO:0000313" key="2">
    <source>
        <dbReference type="Proteomes" id="UP001555826"/>
    </source>
</evidence>
<keyword evidence="2" id="KW-1185">Reference proteome</keyword>
<dbReference type="EMBL" id="JBFNQN010000012">
    <property type="protein sequence ID" value="MEW9266601.1"/>
    <property type="molecule type" value="Genomic_DNA"/>
</dbReference>
<proteinExistence type="predicted"/>
<evidence type="ECO:0000313" key="1">
    <source>
        <dbReference type="EMBL" id="MEW9266601.1"/>
    </source>
</evidence>
<gene>
    <name evidence="1" type="ORF">AB1207_17765</name>
</gene>
<protein>
    <submittedName>
        <fullName evidence="1">Uncharacterized protein</fullName>
    </submittedName>
</protein>
<organism evidence="1 2">
    <name type="scientific">Kineococcus endophyticus</name>
    <dbReference type="NCBI Taxonomy" id="1181883"/>
    <lineage>
        <taxon>Bacteria</taxon>
        <taxon>Bacillati</taxon>
        <taxon>Actinomycetota</taxon>
        <taxon>Actinomycetes</taxon>
        <taxon>Kineosporiales</taxon>
        <taxon>Kineosporiaceae</taxon>
        <taxon>Kineococcus</taxon>
    </lineage>
</organism>
<sequence>MAESTGRHWGGSGDYVEGERVFAPPHGSFDPDWVAGLVLDRLGVAAGLPRTALAAAALADADRRAAGTGTDERAAALTEVDGVPAGTARAVVRAVDDFAAAYSLD</sequence>
<dbReference type="Proteomes" id="UP001555826">
    <property type="component" value="Unassembled WGS sequence"/>
</dbReference>
<name>A0ABV3PAC7_9ACTN</name>